<reference evidence="3" key="1">
    <citation type="submission" date="2016-10" db="EMBL/GenBank/DDBJ databases">
        <authorList>
            <person name="Varghese N."/>
            <person name="Submissions S."/>
        </authorList>
    </citation>
    <scope>NUCLEOTIDE SEQUENCE [LARGE SCALE GENOMIC DNA]</scope>
    <source>
        <strain evidence="3">CGMCC 4.7047</strain>
    </source>
</reference>
<sequence>MSVRWHISSYSSTGNNCLEHAPLPTGLQAVRDTKARTCATLLLPAAAWQSFVTAARTDSLTPLPPHHP</sequence>
<dbReference type="Pfam" id="PF04149">
    <property type="entry name" value="DUF397"/>
    <property type="match status" value="1"/>
</dbReference>
<evidence type="ECO:0000313" key="3">
    <source>
        <dbReference type="Proteomes" id="UP000198873"/>
    </source>
</evidence>
<proteinExistence type="predicted"/>
<dbReference type="RefSeq" id="WP_078575964.1">
    <property type="nucleotide sequence ID" value="NZ_CP054938.1"/>
</dbReference>
<name>A0A1I6UBT9_9ACTN</name>
<keyword evidence="3" id="KW-1185">Reference proteome</keyword>
<feature type="domain" description="DUF397" evidence="1">
    <location>
        <begin position="4"/>
        <end position="56"/>
    </location>
</feature>
<dbReference type="InterPro" id="IPR007278">
    <property type="entry name" value="DUF397"/>
</dbReference>
<dbReference type="STRING" id="1176198.SAMN05444716_105441"/>
<organism evidence="2 3">
    <name type="scientific">Streptomyces harbinensis</name>
    <dbReference type="NCBI Taxonomy" id="1176198"/>
    <lineage>
        <taxon>Bacteria</taxon>
        <taxon>Bacillati</taxon>
        <taxon>Actinomycetota</taxon>
        <taxon>Actinomycetes</taxon>
        <taxon>Kitasatosporales</taxon>
        <taxon>Streptomycetaceae</taxon>
        <taxon>Streptomyces</taxon>
    </lineage>
</organism>
<accession>A0A1I6UBT9</accession>
<gene>
    <name evidence="2" type="ORF">SAMN05444716_105441</name>
</gene>
<dbReference type="Proteomes" id="UP000198873">
    <property type="component" value="Unassembled WGS sequence"/>
</dbReference>
<dbReference type="AlphaFoldDB" id="A0A1I6UBT9"/>
<dbReference type="EMBL" id="FPAB01000005">
    <property type="protein sequence ID" value="SFS98864.1"/>
    <property type="molecule type" value="Genomic_DNA"/>
</dbReference>
<protein>
    <recommendedName>
        <fullName evidence="1">DUF397 domain-containing protein</fullName>
    </recommendedName>
</protein>
<evidence type="ECO:0000259" key="1">
    <source>
        <dbReference type="Pfam" id="PF04149"/>
    </source>
</evidence>
<evidence type="ECO:0000313" key="2">
    <source>
        <dbReference type="EMBL" id="SFS98864.1"/>
    </source>
</evidence>